<accession>A0AAX4JRP7</accession>
<dbReference type="CDD" id="cd04178">
    <property type="entry name" value="Nucleostemin_like"/>
    <property type="match status" value="1"/>
</dbReference>
<gene>
    <name evidence="8" type="ORF">L201_002678</name>
</gene>
<evidence type="ECO:0000256" key="2">
    <source>
        <dbReference type="ARBA" id="ARBA00022741"/>
    </source>
</evidence>
<protein>
    <recommendedName>
        <fullName evidence="7">CP-type G domain-containing protein</fullName>
    </recommendedName>
</protein>
<dbReference type="FunFam" id="3.40.50.300:FF:000571">
    <property type="entry name" value="Guanine nucleotide-binding protein-like NSN1"/>
    <property type="match status" value="1"/>
</dbReference>
<dbReference type="RefSeq" id="XP_066074549.1">
    <property type="nucleotide sequence ID" value="XM_066218452.1"/>
</dbReference>
<feature type="compositionally biased region" description="Basic and acidic residues" evidence="6">
    <location>
        <begin position="653"/>
        <end position="667"/>
    </location>
</feature>
<evidence type="ECO:0000256" key="6">
    <source>
        <dbReference type="SAM" id="MobiDB-lite"/>
    </source>
</evidence>
<dbReference type="PANTHER" id="PTHR11089:SF30">
    <property type="entry name" value="GUANINE NUCLEOTIDE-BINDING PROTEIN-LIKE 3 HOMOLOG"/>
    <property type="match status" value="1"/>
</dbReference>
<reference evidence="8 9" key="1">
    <citation type="submission" date="2024-01" db="EMBL/GenBank/DDBJ databases">
        <title>Comparative genomics of Cryptococcus and Kwoniella reveals pathogenesis evolution and contrasting modes of karyotype evolution via chromosome fusion or intercentromeric recombination.</title>
        <authorList>
            <person name="Coelho M.A."/>
            <person name="David-Palma M."/>
            <person name="Shea T."/>
            <person name="Bowers K."/>
            <person name="McGinley-Smith S."/>
            <person name="Mohammad A.W."/>
            <person name="Gnirke A."/>
            <person name="Yurkov A.M."/>
            <person name="Nowrousian M."/>
            <person name="Sun S."/>
            <person name="Cuomo C.A."/>
            <person name="Heitman J."/>
        </authorList>
    </citation>
    <scope>NUCLEOTIDE SEQUENCE [LARGE SCALE GENOMIC DNA]</scope>
    <source>
        <strain evidence="8 9">CBS 6074</strain>
    </source>
</reference>
<keyword evidence="4" id="KW-0342">GTP-binding</keyword>
<sequence length="701" mass="76416">MPKANKQSKGPKGKVYALPSAQKKKGLGLPKLHSLADKQKAKVGTSTASHPTPQSLASLSAADQYGPESSGEGFGGISFYEPIDASLTTRDSSSKAFMRELRKVIERSDVIIQVLDARDPDGTRSRWVEEEVRKRDAQGKKLLAVVNKIDLVPRANLEAWLKHLKHSFPTMPFKSSTQNQRQHLSQVAVPLSQPSTVPGQKVGELPALPTTSSSLGAPALLHLLKQYALSTPHSSLTVGVVGYPNVGKSSLINSLKRSRACAVASMPGKTRVVQEVVLDKGVKILDCPGVVLEDIGRITSEGNEEGKKRKQAEIMLRNCIKAELVEDPISPVEVILTKVDPLQLQKLYNIPPYEGVRDFLIKIALTRGRLGKGGIPDIEGSAVQILRDWNSGKILYYTTPPAVHSSSAPSQQKSTTSTTIMSTAAVANGEDDIQMDGDKVGDAKILNTLSEAFTLDGLFDNLGDEAAWEGEEAADAQAMIEYADVEPPIPSNENVAPIPKPIQQSFNFNSDSEDDDDDDDSEAGSSTFRPPAINSAPIASSSSATSNSMQPVYTRQAGGIQRNRLFTSEELAVLPSGILDRTKAKAALKKAKKRKMAIEKTEGELMLGFMDMDVEEPQAELHELDENEIEIGVYKGEGVLSRKSKKEKRKEKKAKEIQQRREQKSVFEMDQDIGMDEEDKKEKDFANFLSNMGADESDEEL</sequence>
<dbReference type="AlphaFoldDB" id="A0AAX4JRP7"/>
<evidence type="ECO:0000256" key="1">
    <source>
        <dbReference type="ARBA" id="ARBA00004604"/>
    </source>
</evidence>
<dbReference type="Gene3D" id="1.10.1580.10">
    <property type="match status" value="1"/>
</dbReference>
<dbReference type="InterPro" id="IPR027417">
    <property type="entry name" value="P-loop_NTPase"/>
</dbReference>
<evidence type="ECO:0000256" key="4">
    <source>
        <dbReference type="ARBA" id="ARBA00023134"/>
    </source>
</evidence>
<dbReference type="InterPro" id="IPR023179">
    <property type="entry name" value="GTP-bd_ortho_bundle_sf"/>
</dbReference>
<dbReference type="GO" id="GO:0005730">
    <property type="term" value="C:nucleolus"/>
    <property type="evidence" value="ECO:0007669"/>
    <property type="project" value="UniProtKB-SubCell"/>
</dbReference>
<dbReference type="InterPro" id="IPR050755">
    <property type="entry name" value="TRAFAC_YlqF/YawG_RiboMat"/>
</dbReference>
<keyword evidence="2" id="KW-0547">Nucleotide-binding</keyword>
<dbReference type="EMBL" id="CP144100">
    <property type="protein sequence ID" value="WWC87786.1"/>
    <property type="molecule type" value="Genomic_DNA"/>
</dbReference>
<dbReference type="SUPFAM" id="SSF52540">
    <property type="entry name" value="P-loop containing nucleoside triphosphate hydrolases"/>
    <property type="match status" value="1"/>
</dbReference>
<dbReference type="Proteomes" id="UP001355207">
    <property type="component" value="Chromosome 3"/>
</dbReference>
<dbReference type="PANTHER" id="PTHR11089">
    <property type="entry name" value="GTP-BINDING PROTEIN-RELATED"/>
    <property type="match status" value="1"/>
</dbReference>
<dbReference type="InterPro" id="IPR006073">
    <property type="entry name" value="GTP-bd"/>
</dbReference>
<dbReference type="GO" id="GO:0050793">
    <property type="term" value="P:regulation of developmental process"/>
    <property type="evidence" value="ECO:0007669"/>
    <property type="project" value="UniProtKB-ARBA"/>
</dbReference>
<evidence type="ECO:0000313" key="9">
    <source>
        <dbReference type="Proteomes" id="UP001355207"/>
    </source>
</evidence>
<name>A0AAX4JRP7_9TREE</name>
<feature type="compositionally biased region" description="Low complexity" evidence="6">
    <location>
        <begin position="530"/>
        <end position="548"/>
    </location>
</feature>
<dbReference type="GO" id="GO:0051239">
    <property type="term" value="P:regulation of multicellular organismal process"/>
    <property type="evidence" value="ECO:0007669"/>
    <property type="project" value="UniProtKB-ARBA"/>
</dbReference>
<dbReference type="InterPro" id="IPR030378">
    <property type="entry name" value="G_CP_dom"/>
</dbReference>
<dbReference type="PROSITE" id="PS51721">
    <property type="entry name" value="G_CP"/>
    <property type="match status" value="1"/>
</dbReference>
<keyword evidence="3" id="KW-0175">Coiled coil</keyword>
<dbReference type="FunFam" id="1.10.1580.10:FF:000002">
    <property type="entry name" value="Guanine nucleotide-binding protein-like 3 (nucleolar)-like"/>
    <property type="match status" value="1"/>
</dbReference>
<dbReference type="Pfam" id="PF01926">
    <property type="entry name" value="MMR_HSR1"/>
    <property type="match status" value="1"/>
</dbReference>
<feature type="region of interest" description="Disordered" evidence="6">
    <location>
        <begin position="487"/>
        <end position="550"/>
    </location>
</feature>
<dbReference type="GeneID" id="91093350"/>
<feature type="compositionally biased region" description="Basic residues" evidence="6">
    <location>
        <begin position="642"/>
        <end position="652"/>
    </location>
</feature>
<organism evidence="8 9">
    <name type="scientific">Kwoniella dendrophila CBS 6074</name>
    <dbReference type="NCBI Taxonomy" id="1295534"/>
    <lineage>
        <taxon>Eukaryota</taxon>
        <taxon>Fungi</taxon>
        <taxon>Dikarya</taxon>
        <taxon>Basidiomycota</taxon>
        <taxon>Agaricomycotina</taxon>
        <taxon>Tremellomycetes</taxon>
        <taxon>Tremellales</taxon>
        <taxon>Cryptococcaceae</taxon>
        <taxon>Kwoniella</taxon>
    </lineage>
</organism>
<evidence type="ECO:0000256" key="5">
    <source>
        <dbReference type="ARBA" id="ARBA00023242"/>
    </source>
</evidence>
<keyword evidence="5" id="KW-0539">Nucleus</keyword>
<dbReference type="CDD" id="cd00882">
    <property type="entry name" value="Ras_like_GTPase"/>
    <property type="match status" value="1"/>
</dbReference>
<feature type="domain" description="CP-type G" evidence="7">
    <location>
        <begin position="98"/>
        <end position="293"/>
    </location>
</feature>
<evidence type="ECO:0000313" key="8">
    <source>
        <dbReference type="EMBL" id="WWC87786.1"/>
    </source>
</evidence>
<proteinExistence type="predicted"/>
<keyword evidence="9" id="KW-1185">Reference proteome</keyword>
<feature type="compositionally biased region" description="Acidic residues" evidence="6">
    <location>
        <begin position="511"/>
        <end position="522"/>
    </location>
</feature>
<dbReference type="Gene3D" id="3.40.50.300">
    <property type="entry name" value="P-loop containing nucleotide triphosphate hydrolases"/>
    <property type="match status" value="1"/>
</dbReference>
<evidence type="ECO:0000259" key="7">
    <source>
        <dbReference type="PROSITE" id="PS51721"/>
    </source>
</evidence>
<evidence type="ECO:0000256" key="3">
    <source>
        <dbReference type="ARBA" id="ARBA00023054"/>
    </source>
</evidence>
<dbReference type="GO" id="GO:0005525">
    <property type="term" value="F:GTP binding"/>
    <property type="evidence" value="ECO:0007669"/>
    <property type="project" value="UniProtKB-KW"/>
</dbReference>
<feature type="region of interest" description="Disordered" evidence="6">
    <location>
        <begin position="641"/>
        <end position="701"/>
    </location>
</feature>
<feature type="compositionally biased region" description="Polar residues" evidence="6">
    <location>
        <begin position="44"/>
        <end position="54"/>
    </location>
</feature>
<feature type="region of interest" description="Disordered" evidence="6">
    <location>
        <begin position="1"/>
        <end position="54"/>
    </location>
</feature>
<comment type="subcellular location">
    <subcellularLocation>
        <location evidence="1">Nucleus</location>
        <location evidence="1">Nucleolus</location>
    </subcellularLocation>
</comment>